<name>A0A6J2XJB3_SITOR</name>
<dbReference type="AlphaFoldDB" id="A0A6J2XJB3"/>
<reference evidence="3" key="1">
    <citation type="submission" date="2025-08" db="UniProtKB">
        <authorList>
            <consortium name="RefSeq"/>
        </authorList>
    </citation>
    <scope>IDENTIFICATION</scope>
    <source>
        <tissue evidence="3">Gonads</tissue>
    </source>
</reference>
<dbReference type="RefSeq" id="XP_030751005.1">
    <property type="nucleotide sequence ID" value="XM_030895145.1"/>
</dbReference>
<proteinExistence type="predicted"/>
<accession>A0A6J2XJB3</accession>
<evidence type="ECO:0000313" key="2">
    <source>
        <dbReference type="Proteomes" id="UP000504635"/>
    </source>
</evidence>
<sequence length="164" mass="19214">MAQTDLIDTMSLNTLLTGLEPRLGQLIRATSKPNTFQQSQQRTFNGQNQNQSSRPTFQRNFNQPQQRAHHVNFDNNFNNNYSYEEYPNYDLNDNGNFQENDYYDEYSYDTPNPDNYSDFLDLTTKDQPPDTLIQDPTSEIQTQIQALNLEDMNPNLNFPEQKLL</sequence>
<dbReference type="InParanoid" id="A0A6J2XJB3"/>
<organism evidence="2 3">
    <name type="scientific">Sitophilus oryzae</name>
    <name type="common">Rice weevil</name>
    <name type="synonym">Curculio oryzae</name>
    <dbReference type="NCBI Taxonomy" id="7048"/>
    <lineage>
        <taxon>Eukaryota</taxon>
        <taxon>Metazoa</taxon>
        <taxon>Ecdysozoa</taxon>
        <taxon>Arthropoda</taxon>
        <taxon>Hexapoda</taxon>
        <taxon>Insecta</taxon>
        <taxon>Pterygota</taxon>
        <taxon>Neoptera</taxon>
        <taxon>Endopterygota</taxon>
        <taxon>Coleoptera</taxon>
        <taxon>Polyphaga</taxon>
        <taxon>Cucujiformia</taxon>
        <taxon>Curculionidae</taxon>
        <taxon>Dryophthorinae</taxon>
        <taxon>Sitophilus</taxon>
    </lineage>
</organism>
<evidence type="ECO:0000313" key="3">
    <source>
        <dbReference type="RefSeq" id="XP_030751005.1"/>
    </source>
</evidence>
<gene>
    <name evidence="3" type="primary">LOC115878597</name>
</gene>
<feature type="region of interest" description="Disordered" evidence="1">
    <location>
        <begin position="32"/>
        <end position="57"/>
    </location>
</feature>
<keyword evidence="2" id="KW-1185">Reference proteome</keyword>
<dbReference type="OrthoDB" id="6784065at2759"/>
<dbReference type="Proteomes" id="UP000504635">
    <property type="component" value="Unplaced"/>
</dbReference>
<protein>
    <submittedName>
        <fullName evidence="3">Uncharacterized protein DDB_G0286379-like</fullName>
    </submittedName>
</protein>
<dbReference type="KEGG" id="soy:115878597"/>
<evidence type="ECO:0000256" key="1">
    <source>
        <dbReference type="SAM" id="MobiDB-lite"/>
    </source>
</evidence>
<dbReference type="GeneID" id="115878597"/>